<proteinExistence type="predicted"/>
<dbReference type="Gene3D" id="1.10.10.10">
    <property type="entry name" value="Winged helix-like DNA-binding domain superfamily/Winged helix DNA-binding domain"/>
    <property type="match status" value="1"/>
</dbReference>
<evidence type="ECO:0000259" key="2">
    <source>
        <dbReference type="PROSITE" id="PS51913"/>
    </source>
</evidence>
<evidence type="ECO:0000313" key="4">
    <source>
        <dbReference type="Proteomes" id="UP000231634"/>
    </source>
</evidence>
<dbReference type="PANTHER" id="PTHR30603">
    <property type="entry name" value="RNA POLYMERASE SIGMA FACTOR RPO"/>
    <property type="match status" value="1"/>
</dbReference>
<dbReference type="InterPro" id="IPR050239">
    <property type="entry name" value="Sigma-70_RNA_pol_init_factors"/>
</dbReference>
<organism evidence="3 4">
    <name type="scientific">Candidatus Wolfebacteria bacterium CG_4_9_14_3_um_filter_37_9</name>
    <dbReference type="NCBI Taxonomy" id="1975065"/>
    <lineage>
        <taxon>Bacteria</taxon>
        <taxon>Candidatus Wolfeibacteriota</taxon>
    </lineage>
</organism>
<dbReference type="Proteomes" id="UP000231634">
    <property type="component" value="Unassembled WGS sequence"/>
</dbReference>
<protein>
    <recommendedName>
        <fullName evidence="2">HTH HARE-type domain-containing protein</fullName>
    </recommendedName>
</protein>
<dbReference type="Pfam" id="PF04545">
    <property type="entry name" value="Sigma70_r4"/>
    <property type="match status" value="1"/>
</dbReference>
<dbReference type="PRINTS" id="PR00046">
    <property type="entry name" value="SIGMA70FCT"/>
</dbReference>
<dbReference type="GO" id="GO:0006352">
    <property type="term" value="P:DNA-templated transcription initiation"/>
    <property type="evidence" value="ECO:0007669"/>
    <property type="project" value="InterPro"/>
</dbReference>
<sequence length="340" mass="39396">MDINNIIKDLISGLSPRQKDIIEQRFGLNGKKRTLAAVGNKYGLTRERVRQIESASLKSISEKLKKNQAASKIIEDAVSHLKKVGGVMRENVFLNESRGLFKTNTITGEQLKFIFEVFKNPLHQIEDNNFYAFWYLDKEFKKLAFDFINKLEKFIADKKEELITHKKFDELFAQVIKSHNIKDFVALNYASISKKFGVSPFGDFGLTRWEEITPKTARARAYLILKKHSAPLHFKEIAKKINELKLNKHSALYQTIHNELIKDPRFVLVGRGMYGLSEFGLKPGIAKDVIARILKTKGPLHKEEVVDLVKQERFLKDNTILLNLQNRRHFKRMSDGRYYV</sequence>
<dbReference type="InterPro" id="IPR007759">
    <property type="entry name" value="Asxl_HARE-HTH"/>
</dbReference>
<dbReference type="PANTHER" id="PTHR30603:SF47">
    <property type="entry name" value="RNA POLYMERASE SIGMA FACTOR SIGD, CHLOROPLASTIC"/>
    <property type="match status" value="1"/>
</dbReference>
<dbReference type="InterPro" id="IPR038087">
    <property type="entry name" value="RNAP_delta_N_dom_sf"/>
</dbReference>
<name>A0A2M7X6P1_9BACT</name>
<dbReference type="InterPro" id="IPR013324">
    <property type="entry name" value="RNA_pol_sigma_r3/r4-like"/>
</dbReference>
<comment type="caution">
    <text evidence="3">The sequence shown here is derived from an EMBL/GenBank/DDBJ whole genome shotgun (WGS) entry which is preliminary data.</text>
</comment>
<reference evidence="4" key="1">
    <citation type="submission" date="2017-09" db="EMBL/GenBank/DDBJ databases">
        <title>Depth-based differentiation of microbial function through sediment-hosted aquifers and enrichment of novel symbionts in the deep terrestrial subsurface.</title>
        <authorList>
            <person name="Probst A.J."/>
            <person name="Ladd B."/>
            <person name="Jarett J.K."/>
            <person name="Geller-Mcgrath D.E."/>
            <person name="Sieber C.M.K."/>
            <person name="Emerson J.B."/>
            <person name="Anantharaman K."/>
            <person name="Thomas B.C."/>
            <person name="Malmstrom R."/>
            <person name="Stieglmeier M."/>
            <person name="Klingl A."/>
            <person name="Woyke T."/>
            <person name="Ryan C.M."/>
            <person name="Banfield J.F."/>
        </authorList>
    </citation>
    <scope>NUCLEOTIDE SEQUENCE [LARGE SCALE GENOMIC DNA]</scope>
</reference>
<dbReference type="InterPro" id="IPR007630">
    <property type="entry name" value="RNA_pol_sigma70_r4"/>
</dbReference>
<dbReference type="Gene3D" id="1.10.10.1250">
    <property type="entry name" value="RNA polymerase, subunit delta, N-terminal domain"/>
    <property type="match status" value="1"/>
</dbReference>
<dbReference type="InterPro" id="IPR000943">
    <property type="entry name" value="RNA_pol_sigma70"/>
</dbReference>
<dbReference type="Pfam" id="PF05066">
    <property type="entry name" value="HARE-HTH"/>
    <property type="match status" value="1"/>
</dbReference>
<evidence type="ECO:0000313" key="3">
    <source>
        <dbReference type="EMBL" id="PJA41834.1"/>
    </source>
</evidence>
<dbReference type="InterPro" id="IPR036388">
    <property type="entry name" value="WH-like_DNA-bd_sf"/>
</dbReference>
<accession>A0A2M7X6P1</accession>
<dbReference type="PROSITE" id="PS51913">
    <property type="entry name" value="HTH_HARE"/>
    <property type="match status" value="1"/>
</dbReference>
<dbReference type="AlphaFoldDB" id="A0A2M7X6P1"/>
<dbReference type="GO" id="GO:0003700">
    <property type="term" value="F:DNA-binding transcription factor activity"/>
    <property type="evidence" value="ECO:0007669"/>
    <property type="project" value="InterPro"/>
</dbReference>
<dbReference type="EMBL" id="PFWX01000007">
    <property type="protein sequence ID" value="PJA41834.1"/>
    <property type="molecule type" value="Genomic_DNA"/>
</dbReference>
<feature type="domain" description="HTH HARE-type" evidence="2">
    <location>
        <begin position="215"/>
        <end position="279"/>
    </location>
</feature>
<keyword evidence="1" id="KW-0804">Transcription</keyword>
<gene>
    <name evidence="3" type="ORF">CO177_00395</name>
</gene>
<dbReference type="SUPFAM" id="SSF88659">
    <property type="entry name" value="Sigma3 and sigma4 domains of RNA polymerase sigma factors"/>
    <property type="match status" value="1"/>
</dbReference>
<evidence type="ECO:0000256" key="1">
    <source>
        <dbReference type="ARBA" id="ARBA00023163"/>
    </source>
</evidence>